<dbReference type="Gene3D" id="1.10.10.10">
    <property type="entry name" value="Winged helix-like DNA-binding domain superfamily/Winged helix DNA-binding domain"/>
    <property type="match status" value="2"/>
</dbReference>
<dbReference type="CDD" id="cd07377">
    <property type="entry name" value="WHTH_GntR"/>
    <property type="match status" value="2"/>
</dbReference>
<dbReference type="InterPro" id="IPR000524">
    <property type="entry name" value="Tscrpt_reg_HTH_GntR"/>
</dbReference>
<sequence>MTLPLDEDSRPPYLQAAEALRDAILNGEFRPGERLPSANVLRDRFGVSSSTVQNALRVLKQEGLVYSQLGRGSYVSTSVGGSGEGADGDHEDADTEGSDWPADVIRNEDARPPYAQVADIIRREILEGTYPPGSQLPPAREIQERFKVANSTAQNAYRHLKQAGLVYAVKGRGVFVRQAPESGKHHGPITNYLLRDEIAREARAAAAEFADLTDDELLAREAELDQRWVTIREQHQRVFNERRKVKREKSRRGLFLPPLHDDGTESDVSPSQKLETALAESRKRRQQRP</sequence>
<dbReference type="SUPFAM" id="SSF46785">
    <property type="entry name" value="Winged helix' DNA-binding domain"/>
    <property type="match status" value="2"/>
</dbReference>
<dbReference type="RefSeq" id="WP_201839972.1">
    <property type="nucleotide sequence ID" value="NZ_JAERRK010000014.1"/>
</dbReference>
<dbReference type="Proteomes" id="UP000661858">
    <property type="component" value="Unassembled WGS sequence"/>
</dbReference>
<accession>A0A937ENC9</accession>
<dbReference type="PANTHER" id="PTHR44846">
    <property type="entry name" value="MANNOSYL-D-GLYCERATE TRANSPORT/METABOLISM SYSTEM REPRESSOR MNGR-RELATED"/>
    <property type="match status" value="1"/>
</dbReference>
<proteinExistence type="predicted"/>
<keyword evidence="1" id="KW-0805">Transcription regulation</keyword>
<dbReference type="InterPro" id="IPR050679">
    <property type="entry name" value="Bact_HTH_transcr_reg"/>
</dbReference>
<feature type="region of interest" description="Disordered" evidence="4">
    <location>
        <begin position="243"/>
        <end position="289"/>
    </location>
</feature>
<dbReference type="GO" id="GO:0045892">
    <property type="term" value="P:negative regulation of DNA-templated transcription"/>
    <property type="evidence" value="ECO:0007669"/>
    <property type="project" value="TreeGrafter"/>
</dbReference>
<dbReference type="GO" id="GO:0003677">
    <property type="term" value="F:DNA binding"/>
    <property type="evidence" value="ECO:0007669"/>
    <property type="project" value="UniProtKB-KW"/>
</dbReference>
<feature type="domain" description="HTH gntR-type" evidence="5">
    <location>
        <begin position="10"/>
        <end position="78"/>
    </location>
</feature>
<name>A0A937ENC9_9ACTN</name>
<feature type="region of interest" description="Disordered" evidence="4">
    <location>
        <begin position="76"/>
        <end position="104"/>
    </location>
</feature>
<evidence type="ECO:0000313" key="6">
    <source>
        <dbReference type="EMBL" id="MBL1085216.1"/>
    </source>
</evidence>
<dbReference type="InterPro" id="IPR036390">
    <property type="entry name" value="WH_DNA-bd_sf"/>
</dbReference>
<organism evidence="6 7">
    <name type="scientific">Streptomyces actinomycinicus</name>
    <dbReference type="NCBI Taxonomy" id="1695166"/>
    <lineage>
        <taxon>Bacteria</taxon>
        <taxon>Bacillati</taxon>
        <taxon>Actinomycetota</taxon>
        <taxon>Actinomycetes</taxon>
        <taxon>Kitasatosporales</taxon>
        <taxon>Streptomycetaceae</taxon>
        <taxon>Streptomyces</taxon>
    </lineage>
</organism>
<dbReference type="SMART" id="SM00345">
    <property type="entry name" value="HTH_GNTR"/>
    <property type="match status" value="2"/>
</dbReference>
<dbReference type="EMBL" id="JAERRK010000014">
    <property type="protein sequence ID" value="MBL1085216.1"/>
    <property type="molecule type" value="Genomic_DNA"/>
</dbReference>
<comment type="caution">
    <text evidence="6">The sequence shown here is derived from an EMBL/GenBank/DDBJ whole genome shotgun (WGS) entry which is preliminary data.</text>
</comment>
<dbReference type="PANTHER" id="PTHR44846:SF17">
    <property type="entry name" value="GNTR-FAMILY TRANSCRIPTIONAL REGULATOR"/>
    <property type="match status" value="1"/>
</dbReference>
<keyword evidence="2" id="KW-0238">DNA-binding</keyword>
<dbReference type="PROSITE" id="PS50949">
    <property type="entry name" value="HTH_GNTR"/>
    <property type="match status" value="2"/>
</dbReference>
<protein>
    <submittedName>
        <fullName evidence="6">Winged helix-turn-helix transcriptional regulator</fullName>
    </submittedName>
</protein>
<evidence type="ECO:0000256" key="1">
    <source>
        <dbReference type="ARBA" id="ARBA00023015"/>
    </source>
</evidence>
<dbReference type="PRINTS" id="PR00035">
    <property type="entry name" value="HTHGNTR"/>
</dbReference>
<feature type="compositionally biased region" description="Basic residues" evidence="4">
    <location>
        <begin position="243"/>
        <end position="252"/>
    </location>
</feature>
<dbReference type="AlphaFoldDB" id="A0A937ENC9"/>
<dbReference type="InterPro" id="IPR036388">
    <property type="entry name" value="WH-like_DNA-bd_sf"/>
</dbReference>
<evidence type="ECO:0000256" key="4">
    <source>
        <dbReference type="SAM" id="MobiDB-lite"/>
    </source>
</evidence>
<evidence type="ECO:0000313" key="7">
    <source>
        <dbReference type="Proteomes" id="UP000661858"/>
    </source>
</evidence>
<gene>
    <name evidence="6" type="ORF">JK359_25140</name>
</gene>
<evidence type="ECO:0000256" key="3">
    <source>
        <dbReference type="ARBA" id="ARBA00023163"/>
    </source>
</evidence>
<feature type="domain" description="HTH gntR-type" evidence="5">
    <location>
        <begin position="111"/>
        <end position="179"/>
    </location>
</feature>
<keyword evidence="3" id="KW-0804">Transcription</keyword>
<evidence type="ECO:0000259" key="5">
    <source>
        <dbReference type="PROSITE" id="PS50949"/>
    </source>
</evidence>
<evidence type="ECO:0000256" key="2">
    <source>
        <dbReference type="ARBA" id="ARBA00023125"/>
    </source>
</evidence>
<keyword evidence="7" id="KW-1185">Reference proteome</keyword>
<dbReference type="GO" id="GO:0003700">
    <property type="term" value="F:DNA-binding transcription factor activity"/>
    <property type="evidence" value="ECO:0007669"/>
    <property type="project" value="InterPro"/>
</dbReference>
<dbReference type="Pfam" id="PF00392">
    <property type="entry name" value="GntR"/>
    <property type="match status" value="2"/>
</dbReference>
<reference evidence="6" key="1">
    <citation type="submission" date="2021-01" db="EMBL/GenBank/DDBJ databases">
        <title>WGS of actinomycetes isolated from Thailand.</title>
        <authorList>
            <person name="Thawai C."/>
        </authorList>
    </citation>
    <scope>NUCLEOTIDE SEQUENCE</scope>
    <source>
        <strain evidence="6">RCU-197</strain>
    </source>
</reference>